<protein>
    <submittedName>
        <fullName evidence="9">ABC transporter permease</fullName>
    </submittedName>
</protein>
<evidence type="ECO:0000256" key="7">
    <source>
        <dbReference type="RuleBase" id="RU363032"/>
    </source>
</evidence>
<feature type="transmembrane region" description="Helical" evidence="7">
    <location>
        <begin position="25"/>
        <end position="45"/>
    </location>
</feature>
<dbReference type="GO" id="GO:0005886">
    <property type="term" value="C:plasma membrane"/>
    <property type="evidence" value="ECO:0007669"/>
    <property type="project" value="UniProtKB-SubCell"/>
</dbReference>
<dbReference type="GO" id="GO:0055085">
    <property type="term" value="P:transmembrane transport"/>
    <property type="evidence" value="ECO:0007669"/>
    <property type="project" value="InterPro"/>
</dbReference>
<keyword evidence="4 7" id="KW-0812">Transmembrane</keyword>
<evidence type="ECO:0000256" key="1">
    <source>
        <dbReference type="ARBA" id="ARBA00004651"/>
    </source>
</evidence>
<dbReference type="RefSeq" id="WP_126010928.1">
    <property type="nucleotide sequence ID" value="NZ_CP032509.1"/>
</dbReference>
<evidence type="ECO:0000256" key="3">
    <source>
        <dbReference type="ARBA" id="ARBA00022475"/>
    </source>
</evidence>
<sequence>MAELQLSDRSAAISPVGPSLWQNVWVRRVVILLLIGAIWQAAALWQNNPIMLPSLTDTFSALINGLAREGLVSAIAASLTTLIKGYVLAVLIALVLVALATTNDFLRETLQTLTAMFNPLPAIALLPLALLWFGLGEASLLFVIAHSVVWPFALAALTGFQSVPETQRMVGRNIGLTGFAYVWQILIPSALPSLISGLKIAWAFAWRTLIAAELIFGVTATSGGLGWYIFRNRNELYTDKVFAGLAVVILIGLVVELVIFKTLEQRTIRRWGMQR</sequence>
<dbReference type="EMBL" id="CP032509">
    <property type="protein sequence ID" value="AZN72605.1"/>
    <property type="molecule type" value="Genomic_DNA"/>
</dbReference>
<comment type="subcellular location">
    <subcellularLocation>
        <location evidence="1 7">Cell membrane</location>
        <topology evidence="1 7">Multi-pass membrane protein</topology>
    </subcellularLocation>
</comment>
<evidence type="ECO:0000256" key="4">
    <source>
        <dbReference type="ARBA" id="ARBA00022692"/>
    </source>
</evidence>
<organism evidence="9 10">
    <name type="scientific">Georhizobium profundi</name>
    <dbReference type="NCBI Taxonomy" id="2341112"/>
    <lineage>
        <taxon>Bacteria</taxon>
        <taxon>Pseudomonadati</taxon>
        <taxon>Pseudomonadota</taxon>
        <taxon>Alphaproteobacteria</taxon>
        <taxon>Hyphomicrobiales</taxon>
        <taxon>Rhizobiaceae</taxon>
        <taxon>Georhizobium</taxon>
    </lineage>
</organism>
<dbReference type="KEGG" id="abaw:D5400_16195"/>
<feature type="transmembrane region" description="Helical" evidence="7">
    <location>
        <begin position="180"/>
        <end position="202"/>
    </location>
</feature>
<feature type="transmembrane region" description="Helical" evidence="7">
    <location>
        <begin position="242"/>
        <end position="260"/>
    </location>
</feature>
<gene>
    <name evidence="9" type="ORF">D5400_16195</name>
</gene>
<dbReference type="AlphaFoldDB" id="A0A3S9B6L9"/>
<evidence type="ECO:0000256" key="5">
    <source>
        <dbReference type="ARBA" id="ARBA00022989"/>
    </source>
</evidence>
<name>A0A3S9B6L9_9HYPH</name>
<evidence type="ECO:0000259" key="8">
    <source>
        <dbReference type="PROSITE" id="PS50928"/>
    </source>
</evidence>
<comment type="similarity">
    <text evidence="7">Belongs to the binding-protein-dependent transport system permease family.</text>
</comment>
<dbReference type="Gene3D" id="1.10.3720.10">
    <property type="entry name" value="MetI-like"/>
    <property type="match status" value="1"/>
</dbReference>
<feature type="transmembrane region" description="Helical" evidence="7">
    <location>
        <begin position="140"/>
        <end position="160"/>
    </location>
</feature>
<dbReference type="Pfam" id="PF00528">
    <property type="entry name" value="BPD_transp_1"/>
    <property type="match status" value="1"/>
</dbReference>
<keyword evidence="6 7" id="KW-0472">Membrane</keyword>
<keyword evidence="2 7" id="KW-0813">Transport</keyword>
<dbReference type="SUPFAM" id="SSF161098">
    <property type="entry name" value="MetI-like"/>
    <property type="match status" value="1"/>
</dbReference>
<keyword evidence="10" id="KW-1185">Reference proteome</keyword>
<dbReference type="PANTHER" id="PTHR30151:SF16">
    <property type="entry name" value="ABC TRANSPORTER PERMEASE PROTEIN"/>
    <property type="match status" value="1"/>
</dbReference>
<evidence type="ECO:0000313" key="10">
    <source>
        <dbReference type="Proteomes" id="UP000268192"/>
    </source>
</evidence>
<reference evidence="9 10" key="1">
    <citation type="submission" date="2018-09" db="EMBL/GenBank/DDBJ databases">
        <title>Marinorhizobium profundi gen. nov., sp. nov., isolated from a deep-sea sediment sample from the New Britain Trench and proposal of Marinorhizobiaceae fam. nov. in the order Rhizobiales of the class Alphaproteobacteria.</title>
        <authorList>
            <person name="Cao J."/>
        </authorList>
    </citation>
    <scope>NUCLEOTIDE SEQUENCE [LARGE SCALE GENOMIC DNA]</scope>
    <source>
        <strain evidence="9 10">WS11</strain>
    </source>
</reference>
<feature type="transmembrane region" description="Helical" evidence="7">
    <location>
        <begin position="209"/>
        <end position="230"/>
    </location>
</feature>
<dbReference type="PANTHER" id="PTHR30151">
    <property type="entry name" value="ALKANE SULFONATE ABC TRANSPORTER-RELATED, MEMBRANE SUBUNIT"/>
    <property type="match status" value="1"/>
</dbReference>
<keyword evidence="3" id="KW-1003">Cell membrane</keyword>
<feature type="domain" description="ABC transmembrane type-1" evidence="8">
    <location>
        <begin position="71"/>
        <end position="259"/>
    </location>
</feature>
<feature type="transmembrane region" description="Helical" evidence="7">
    <location>
        <begin position="71"/>
        <end position="100"/>
    </location>
</feature>
<accession>A0A3S9B6L9</accession>
<proteinExistence type="inferred from homology"/>
<dbReference type="PROSITE" id="PS50928">
    <property type="entry name" value="ABC_TM1"/>
    <property type="match status" value="1"/>
</dbReference>
<evidence type="ECO:0000256" key="2">
    <source>
        <dbReference type="ARBA" id="ARBA00022448"/>
    </source>
</evidence>
<dbReference type="InterPro" id="IPR000515">
    <property type="entry name" value="MetI-like"/>
</dbReference>
<dbReference type="OrthoDB" id="9796361at2"/>
<keyword evidence="5 7" id="KW-1133">Transmembrane helix</keyword>
<dbReference type="CDD" id="cd06261">
    <property type="entry name" value="TM_PBP2"/>
    <property type="match status" value="1"/>
</dbReference>
<evidence type="ECO:0000313" key="9">
    <source>
        <dbReference type="EMBL" id="AZN72605.1"/>
    </source>
</evidence>
<dbReference type="InterPro" id="IPR035906">
    <property type="entry name" value="MetI-like_sf"/>
</dbReference>
<dbReference type="Proteomes" id="UP000268192">
    <property type="component" value="Chromosome"/>
</dbReference>
<evidence type="ECO:0000256" key="6">
    <source>
        <dbReference type="ARBA" id="ARBA00023136"/>
    </source>
</evidence>
<feature type="transmembrane region" description="Helical" evidence="7">
    <location>
        <begin position="112"/>
        <end position="133"/>
    </location>
</feature>